<keyword evidence="5" id="KW-0539">Nucleus</keyword>
<dbReference type="PRINTS" id="PR00404">
    <property type="entry name" value="MADSDOMAIN"/>
</dbReference>
<dbReference type="Proteomes" id="UP001329825">
    <property type="component" value="Chromosome 5"/>
</dbReference>
<evidence type="ECO:0000256" key="6">
    <source>
        <dbReference type="ARBA" id="ARBA00025805"/>
    </source>
</evidence>
<evidence type="ECO:0000256" key="2">
    <source>
        <dbReference type="ARBA" id="ARBA00023015"/>
    </source>
</evidence>
<feature type="compositionally biased region" description="Polar residues" evidence="7">
    <location>
        <begin position="616"/>
        <end position="625"/>
    </location>
</feature>
<organism evidence="9 10">
    <name type="scientific">Kwoniella shivajii</name>
    <dbReference type="NCBI Taxonomy" id="564305"/>
    <lineage>
        <taxon>Eukaryota</taxon>
        <taxon>Fungi</taxon>
        <taxon>Dikarya</taxon>
        <taxon>Basidiomycota</taxon>
        <taxon>Agaricomycotina</taxon>
        <taxon>Tremellomycetes</taxon>
        <taxon>Tremellales</taxon>
        <taxon>Cryptococcaceae</taxon>
        <taxon>Kwoniella</taxon>
    </lineage>
</organism>
<feature type="region of interest" description="Disordered" evidence="7">
    <location>
        <begin position="305"/>
        <end position="437"/>
    </location>
</feature>
<feature type="compositionally biased region" description="Basic residues" evidence="7">
    <location>
        <begin position="158"/>
        <end position="174"/>
    </location>
</feature>
<feature type="compositionally biased region" description="Polar residues" evidence="7">
    <location>
        <begin position="405"/>
        <end position="430"/>
    </location>
</feature>
<evidence type="ECO:0000256" key="4">
    <source>
        <dbReference type="ARBA" id="ARBA00023163"/>
    </source>
</evidence>
<feature type="region of interest" description="Disordered" evidence="7">
    <location>
        <begin position="536"/>
        <end position="595"/>
    </location>
</feature>
<feature type="compositionally biased region" description="Low complexity" evidence="7">
    <location>
        <begin position="113"/>
        <end position="129"/>
    </location>
</feature>
<keyword evidence="4" id="KW-0804">Transcription</keyword>
<dbReference type="PROSITE" id="PS50066">
    <property type="entry name" value="MADS_BOX_2"/>
    <property type="match status" value="1"/>
</dbReference>
<dbReference type="EMBL" id="CP141885">
    <property type="protein sequence ID" value="WRT67374.1"/>
    <property type="molecule type" value="Genomic_DNA"/>
</dbReference>
<feature type="compositionally biased region" description="Low complexity" evidence="7">
    <location>
        <begin position="504"/>
        <end position="519"/>
    </location>
</feature>
<dbReference type="InterPro" id="IPR033896">
    <property type="entry name" value="MEF2-like_N"/>
</dbReference>
<keyword evidence="10" id="KW-1185">Reference proteome</keyword>
<feature type="compositionally biased region" description="Low complexity" evidence="7">
    <location>
        <begin position="340"/>
        <end position="354"/>
    </location>
</feature>
<feature type="compositionally biased region" description="Basic and acidic residues" evidence="7">
    <location>
        <begin position="235"/>
        <end position="244"/>
    </location>
</feature>
<dbReference type="GeneID" id="87956476"/>
<evidence type="ECO:0000256" key="3">
    <source>
        <dbReference type="ARBA" id="ARBA00023125"/>
    </source>
</evidence>
<dbReference type="InterPro" id="IPR002100">
    <property type="entry name" value="TF_MADSbox"/>
</dbReference>
<feature type="compositionally biased region" description="Low complexity" evidence="7">
    <location>
        <begin position="305"/>
        <end position="315"/>
    </location>
</feature>
<dbReference type="PANTHER" id="PTHR11945:SF534">
    <property type="entry name" value="MYOCYTE-SPECIFIC ENHANCER FACTOR 2"/>
    <property type="match status" value="1"/>
</dbReference>
<reference evidence="9 10" key="1">
    <citation type="submission" date="2024-01" db="EMBL/GenBank/DDBJ databases">
        <title>Comparative genomics of Cryptococcus and Kwoniella reveals pathogenesis evolution and contrasting modes of karyotype evolution via chromosome fusion or intercentromeric recombination.</title>
        <authorList>
            <person name="Coelho M.A."/>
            <person name="David-Palma M."/>
            <person name="Shea T."/>
            <person name="Bowers K."/>
            <person name="McGinley-Smith S."/>
            <person name="Mohammad A.W."/>
            <person name="Gnirke A."/>
            <person name="Yurkov A.M."/>
            <person name="Nowrousian M."/>
            <person name="Sun S."/>
            <person name="Cuomo C.A."/>
            <person name="Heitman J."/>
        </authorList>
    </citation>
    <scope>NUCLEOTIDE SEQUENCE [LARGE SCALE GENOMIC DNA]</scope>
    <source>
        <strain evidence="9">CBS 11374</strain>
    </source>
</reference>
<feature type="region of interest" description="Disordered" evidence="7">
    <location>
        <begin position="607"/>
        <end position="644"/>
    </location>
</feature>
<evidence type="ECO:0000256" key="7">
    <source>
        <dbReference type="SAM" id="MobiDB-lite"/>
    </source>
</evidence>
<dbReference type="RefSeq" id="XP_062792114.1">
    <property type="nucleotide sequence ID" value="XM_062936063.1"/>
</dbReference>
<name>A0ABZ1D026_9TREE</name>
<feature type="compositionally biased region" description="Polar residues" evidence="7">
    <location>
        <begin position="366"/>
        <end position="390"/>
    </location>
</feature>
<evidence type="ECO:0000256" key="1">
    <source>
        <dbReference type="ARBA" id="ARBA00004123"/>
    </source>
</evidence>
<feature type="domain" description="MADS-box" evidence="8">
    <location>
        <begin position="1"/>
        <end position="61"/>
    </location>
</feature>
<evidence type="ECO:0000313" key="9">
    <source>
        <dbReference type="EMBL" id="WRT67374.1"/>
    </source>
</evidence>
<gene>
    <name evidence="9" type="ORF">IL334_004345</name>
</gene>
<dbReference type="CDD" id="cd00265">
    <property type="entry name" value="MADS_MEF2_like"/>
    <property type="match status" value="1"/>
</dbReference>
<feature type="compositionally biased region" description="Basic and acidic residues" evidence="7">
    <location>
        <begin position="175"/>
        <end position="187"/>
    </location>
</feature>
<evidence type="ECO:0000313" key="10">
    <source>
        <dbReference type="Proteomes" id="UP001329825"/>
    </source>
</evidence>
<dbReference type="Pfam" id="PF00319">
    <property type="entry name" value="SRF-TF"/>
    <property type="match status" value="1"/>
</dbReference>
<dbReference type="SUPFAM" id="SSF55455">
    <property type="entry name" value="SRF-like"/>
    <property type="match status" value="1"/>
</dbReference>
<feature type="region of interest" description="Disordered" evidence="7">
    <location>
        <begin position="504"/>
        <end position="524"/>
    </location>
</feature>
<evidence type="ECO:0000259" key="8">
    <source>
        <dbReference type="PROSITE" id="PS50066"/>
    </source>
</evidence>
<feature type="region of interest" description="Disordered" evidence="7">
    <location>
        <begin position="89"/>
        <end position="291"/>
    </location>
</feature>
<dbReference type="SMART" id="SM00432">
    <property type="entry name" value="MADS"/>
    <property type="match status" value="1"/>
</dbReference>
<feature type="compositionally biased region" description="Low complexity" evidence="7">
    <location>
        <begin position="203"/>
        <end position="212"/>
    </location>
</feature>
<accession>A0ABZ1D026</accession>
<evidence type="ECO:0000256" key="5">
    <source>
        <dbReference type="ARBA" id="ARBA00023242"/>
    </source>
</evidence>
<feature type="compositionally biased region" description="Basic residues" evidence="7">
    <location>
        <begin position="220"/>
        <end position="234"/>
    </location>
</feature>
<protein>
    <recommendedName>
        <fullName evidence="8">MADS-box domain-containing protein</fullName>
    </recommendedName>
</protein>
<dbReference type="PANTHER" id="PTHR11945">
    <property type="entry name" value="MADS BOX PROTEIN"/>
    <property type="match status" value="1"/>
</dbReference>
<feature type="compositionally biased region" description="Polar residues" evidence="7">
    <location>
        <begin position="327"/>
        <end position="339"/>
    </location>
</feature>
<dbReference type="InterPro" id="IPR036879">
    <property type="entry name" value="TF_MADSbox_sf"/>
</dbReference>
<feature type="compositionally biased region" description="Acidic residues" evidence="7">
    <location>
        <begin position="90"/>
        <end position="102"/>
    </location>
</feature>
<sequence>MGRKKIEIRPLTDERNRNVTFLKRKAGLMKKAWELSVLCAADVNIIIFSAVGKAYEFSSKELDQELDRYMDYEGMIERRRAPEFAAMALADEDEEDEYDDDENTKRRGSTSKAGANNNNNINGVNGTTAQPRSLKGKESFKSRTPRYSQTTTTDKDRNKNKRSGSSGKSKRRKERRSERSESEKRSFIDSILSGSDDDDENNNNHNNSSDYSTENDDTNKKKKRSKDKHHHRDRERREDERYYNSDKNVAGLHYAMNLHTGYPNPNNPSSSADPRYLSNLSIPSSSSRDRDIYDREIRSNNIINNNNSAIPIDIPQLPKLPSDGASYRSQMTSGLNNSYGPNQSQSQSHSHSQGLGPGPGSGPSNYESNSTPFIYSNHPQSYLQHQQTHLGSAEIPGPGHPYGVSEQSYRSTLQQSPLGHLPMQSSQSTLALGPSGSSIIPPGVGGIQWDQSLVTRYAEFQLQQNHQRQQRLLLERQRHQLQQMGVPVDERSLLDEIFGGMMSNNNNHHSNSHNQNHNSAATPIPINSASATEMILPLNDDTPNGGGAGDFVWPLSSSNDNGGREDESQSQHTYNGNGNGLPQQPSGGNIRIPDDTVQWGVQDGYEVDRDGLNLPSPVSNDNGPSDNKRKSRRDEDEINKRMRL</sequence>
<dbReference type="Gene3D" id="3.40.1810.10">
    <property type="entry name" value="Transcription factor, MADS-box"/>
    <property type="match status" value="1"/>
</dbReference>
<comment type="subcellular location">
    <subcellularLocation>
        <location evidence="1">Nucleus</location>
    </subcellularLocation>
</comment>
<proteinExistence type="inferred from homology"/>
<feature type="compositionally biased region" description="Polar residues" evidence="7">
    <location>
        <begin position="570"/>
        <end position="587"/>
    </location>
</feature>
<keyword evidence="2" id="KW-0805">Transcription regulation</keyword>
<comment type="similarity">
    <text evidence="6">Belongs to the MEF2 family.</text>
</comment>
<keyword evidence="3" id="KW-0238">DNA-binding</keyword>
<feature type="compositionally biased region" description="Basic and acidic residues" evidence="7">
    <location>
        <begin position="626"/>
        <end position="644"/>
    </location>
</feature>